<feature type="DNA-binding region" description="H-T-H motif" evidence="2">
    <location>
        <begin position="29"/>
        <end position="48"/>
    </location>
</feature>
<accession>A0A7W9UZV9</accession>
<dbReference type="EMBL" id="JACHJL010000011">
    <property type="protein sequence ID" value="MBB5937470.1"/>
    <property type="molecule type" value="Genomic_DNA"/>
</dbReference>
<evidence type="ECO:0000313" key="6">
    <source>
        <dbReference type="Proteomes" id="UP000588098"/>
    </source>
</evidence>
<name>A0A7W9UZV9_9ACTN</name>
<dbReference type="InterPro" id="IPR009057">
    <property type="entry name" value="Homeodomain-like_sf"/>
</dbReference>
<evidence type="ECO:0000259" key="4">
    <source>
        <dbReference type="PROSITE" id="PS50977"/>
    </source>
</evidence>
<dbReference type="Pfam" id="PF00440">
    <property type="entry name" value="TetR_N"/>
    <property type="match status" value="1"/>
</dbReference>
<dbReference type="Proteomes" id="UP000588098">
    <property type="component" value="Unassembled WGS sequence"/>
</dbReference>
<feature type="compositionally biased region" description="Basic and acidic residues" evidence="3">
    <location>
        <begin position="198"/>
        <end position="216"/>
    </location>
</feature>
<protein>
    <submittedName>
        <fullName evidence="5">AcrR family transcriptional regulator</fullName>
    </submittedName>
</protein>
<gene>
    <name evidence="5" type="ORF">FHS42_004549</name>
</gene>
<dbReference type="PROSITE" id="PS50977">
    <property type="entry name" value="HTH_TETR_2"/>
    <property type="match status" value="1"/>
</dbReference>
<dbReference type="GO" id="GO:0000976">
    <property type="term" value="F:transcription cis-regulatory region binding"/>
    <property type="evidence" value="ECO:0007669"/>
    <property type="project" value="TreeGrafter"/>
</dbReference>
<reference evidence="5 6" key="1">
    <citation type="submission" date="2020-08" db="EMBL/GenBank/DDBJ databases">
        <title>Genomic Encyclopedia of Type Strains, Phase III (KMG-III): the genomes of soil and plant-associated and newly described type strains.</title>
        <authorList>
            <person name="Whitman W."/>
        </authorList>
    </citation>
    <scope>NUCLEOTIDE SEQUENCE [LARGE SCALE GENOMIC DNA]</scope>
    <source>
        <strain evidence="5 6">CECT 8305</strain>
    </source>
</reference>
<evidence type="ECO:0000256" key="1">
    <source>
        <dbReference type="ARBA" id="ARBA00023125"/>
    </source>
</evidence>
<dbReference type="InterPro" id="IPR001647">
    <property type="entry name" value="HTH_TetR"/>
</dbReference>
<evidence type="ECO:0000256" key="3">
    <source>
        <dbReference type="SAM" id="MobiDB-lite"/>
    </source>
</evidence>
<organism evidence="5 6">
    <name type="scientific">Streptomyces zagrosensis</name>
    <dbReference type="NCBI Taxonomy" id="1042984"/>
    <lineage>
        <taxon>Bacteria</taxon>
        <taxon>Bacillati</taxon>
        <taxon>Actinomycetota</taxon>
        <taxon>Actinomycetes</taxon>
        <taxon>Kitasatosporales</taxon>
        <taxon>Streptomycetaceae</taxon>
        <taxon>Streptomyces</taxon>
    </lineage>
</organism>
<evidence type="ECO:0000256" key="2">
    <source>
        <dbReference type="PROSITE-ProRule" id="PRU00335"/>
    </source>
</evidence>
<feature type="domain" description="HTH tetR-type" evidence="4">
    <location>
        <begin position="6"/>
        <end position="66"/>
    </location>
</feature>
<dbReference type="Gene3D" id="1.10.10.60">
    <property type="entry name" value="Homeodomain-like"/>
    <property type="match status" value="1"/>
</dbReference>
<proteinExistence type="predicted"/>
<sequence length="224" mass="24154">MGRPPIHATDRLLDFAVELAAESGPQAVTMAALARRAQAPSGSVYHRFPDRPALLAALWLRTVRAFQEGFRSAVTHPDPRQATVAGARHVITWSRAHPAHTSVLLYGPVAFGLPEWAPAARQALAEVNDGIGDRLAELAARLRADGIAAADPDVLWIALVDLPYATVRRYLTVSKPIPPHSADLVERAVRALLGLPHPRPDQEPRQQPDTAADRRRQAGAASGT</sequence>
<dbReference type="InterPro" id="IPR050109">
    <property type="entry name" value="HTH-type_TetR-like_transc_reg"/>
</dbReference>
<feature type="region of interest" description="Disordered" evidence="3">
    <location>
        <begin position="194"/>
        <end position="224"/>
    </location>
</feature>
<dbReference type="RefSeq" id="WP_184574424.1">
    <property type="nucleotide sequence ID" value="NZ_JACHJL010000011.1"/>
</dbReference>
<dbReference type="GO" id="GO:0003700">
    <property type="term" value="F:DNA-binding transcription factor activity"/>
    <property type="evidence" value="ECO:0007669"/>
    <property type="project" value="TreeGrafter"/>
</dbReference>
<keyword evidence="1 2" id="KW-0238">DNA-binding</keyword>
<dbReference type="AlphaFoldDB" id="A0A7W9UZV9"/>
<dbReference type="SUPFAM" id="SSF46689">
    <property type="entry name" value="Homeodomain-like"/>
    <property type="match status" value="1"/>
</dbReference>
<evidence type="ECO:0000313" key="5">
    <source>
        <dbReference type="EMBL" id="MBB5937470.1"/>
    </source>
</evidence>
<comment type="caution">
    <text evidence="5">The sequence shown here is derived from an EMBL/GenBank/DDBJ whole genome shotgun (WGS) entry which is preliminary data.</text>
</comment>
<keyword evidence="6" id="KW-1185">Reference proteome</keyword>
<dbReference type="PANTHER" id="PTHR30055:SF239">
    <property type="entry name" value="TRANSCRIPTIONAL REGULATORY PROTEIN"/>
    <property type="match status" value="1"/>
</dbReference>
<dbReference type="Gene3D" id="1.10.357.10">
    <property type="entry name" value="Tetracycline Repressor, domain 2"/>
    <property type="match status" value="1"/>
</dbReference>
<dbReference type="PANTHER" id="PTHR30055">
    <property type="entry name" value="HTH-TYPE TRANSCRIPTIONAL REGULATOR RUTR"/>
    <property type="match status" value="1"/>
</dbReference>